<keyword evidence="4 5" id="KW-0472">Membrane</keyword>
<feature type="transmembrane region" description="Helical" evidence="5">
    <location>
        <begin position="341"/>
        <end position="358"/>
    </location>
</feature>
<reference evidence="6 7" key="1">
    <citation type="journal article" date="2019" name="Sci. Rep.">
        <title>Orb-weaving spider Araneus ventricosus genome elucidates the spidroin gene catalogue.</title>
        <authorList>
            <person name="Kono N."/>
            <person name="Nakamura H."/>
            <person name="Ohtoshi R."/>
            <person name="Moran D.A.P."/>
            <person name="Shinohara A."/>
            <person name="Yoshida Y."/>
            <person name="Fujiwara M."/>
            <person name="Mori M."/>
            <person name="Tomita M."/>
            <person name="Arakawa K."/>
        </authorList>
    </citation>
    <scope>NUCLEOTIDE SEQUENCE [LARGE SCALE GENOMIC DNA]</scope>
</reference>
<dbReference type="GO" id="GO:0055085">
    <property type="term" value="P:transmembrane transport"/>
    <property type="evidence" value="ECO:0007669"/>
    <property type="project" value="InterPro"/>
</dbReference>
<proteinExistence type="predicted"/>
<organism evidence="6 7">
    <name type="scientific">Araneus ventricosus</name>
    <name type="common">Orbweaver spider</name>
    <name type="synonym">Epeira ventricosa</name>
    <dbReference type="NCBI Taxonomy" id="182803"/>
    <lineage>
        <taxon>Eukaryota</taxon>
        <taxon>Metazoa</taxon>
        <taxon>Ecdysozoa</taxon>
        <taxon>Arthropoda</taxon>
        <taxon>Chelicerata</taxon>
        <taxon>Arachnida</taxon>
        <taxon>Araneae</taxon>
        <taxon>Araneomorphae</taxon>
        <taxon>Entelegynae</taxon>
        <taxon>Araneoidea</taxon>
        <taxon>Araneidae</taxon>
        <taxon>Araneus</taxon>
    </lineage>
</organism>
<feature type="transmembrane region" description="Helical" evidence="5">
    <location>
        <begin position="500"/>
        <end position="519"/>
    </location>
</feature>
<feature type="transmembrane region" description="Helical" evidence="5">
    <location>
        <begin position="312"/>
        <end position="335"/>
    </location>
</feature>
<comment type="caution">
    <text evidence="6">The sequence shown here is derived from an EMBL/GenBank/DDBJ whole genome shotgun (WGS) entry which is preliminary data.</text>
</comment>
<keyword evidence="7" id="KW-1185">Reference proteome</keyword>
<dbReference type="PANTHER" id="PTHR22829">
    <property type="entry name" value="DEP DOMAIN PROTEIN"/>
    <property type="match status" value="1"/>
</dbReference>
<feature type="transmembrane region" description="Helical" evidence="5">
    <location>
        <begin position="279"/>
        <end position="300"/>
    </location>
</feature>
<protein>
    <submittedName>
        <fullName evidence="6">Integral membrane protein GPR155</fullName>
    </submittedName>
</protein>
<evidence type="ECO:0000313" key="6">
    <source>
        <dbReference type="EMBL" id="GBL76256.1"/>
    </source>
</evidence>
<accession>A0A4Y2AAH2</accession>
<keyword evidence="3 5" id="KW-1133">Transmembrane helix</keyword>
<feature type="transmembrane region" description="Helical" evidence="5">
    <location>
        <begin position="241"/>
        <end position="259"/>
    </location>
</feature>
<evidence type="ECO:0000256" key="1">
    <source>
        <dbReference type="ARBA" id="ARBA00004141"/>
    </source>
</evidence>
<name>A0A4Y2AAH2_ARAVE</name>
<sequence length="639" mass="72361">MGQPGISLEDTLLPSLVQCFGIIFIGYILGKSKILRQTEAQGLSIFIQYLSLPALIFVTVSTIPFTQMKWVFIASVFVSKTCVFVSVALITMLLTHPCDLGKAGIYAIFATQSNDFALGFPLFTALYQNTHPEYPMYLYIIAPIQLLILNTIGFIFLESEKHHRDMSQNGSHLYHVIKGTIQNPVVIMTVVGLIWNITYGQKVLPIFDNILKAFSSAFPATALLLLGYTMTITSKKSDSQISVVVTTLIFLKNLVLPLIMQQSTRFFLQDSSTKEVESLGSFGFLYGILPTAPSVYVFATQYDRCIDVATKTVVGSTIFSAPLLFATASVISLSQIGIEHVTSYLSITISYLSSQIYLRRNAAQHSTHTLFDDRELESHHVCSSEATTSKTICCEDIEDIGRNVKEEHRSDYHSMANDSYDRVCDSKYHCSAARRQQCTVQVSRYIDDNNEIGTGLIDDEYFLKHITLLILFSVPMIMSIFVCLWKLIEIEDGIYIELEFLDVIVNYTLGIVCFIMFGLDGNLLYSILKKLNFCSSEVPPNTLETIESKIICEKFLLNYYEICKKDIEQTRIINNEEYQAVFEYTELVNWLLEAEVAATNKDAEYEIECLIKTFIIEELNESCYTKRFFRFTNRDALTI</sequence>
<gene>
    <name evidence="6" type="primary">GPR155_0</name>
    <name evidence="6" type="ORF">AVEN_234514_1</name>
</gene>
<dbReference type="AlphaFoldDB" id="A0A4Y2AAH2"/>
<dbReference type="Proteomes" id="UP000499080">
    <property type="component" value="Unassembled WGS sequence"/>
</dbReference>
<dbReference type="GO" id="GO:0016020">
    <property type="term" value="C:membrane"/>
    <property type="evidence" value="ECO:0007669"/>
    <property type="project" value="UniProtKB-SubCell"/>
</dbReference>
<feature type="transmembrane region" description="Helical" evidence="5">
    <location>
        <begin position="105"/>
        <end position="124"/>
    </location>
</feature>
<dbReference type="GO" id="GO:0030514">
    <property type="term" value="P:negative regulation of BMP signaling pathway"/>
    <property type="evidence" value="ECO:0007669"/>
    <property type="project" value="TreeGrafter"/>
</dbReference>
<feature type="transmembrane region" description="Helical" evidence="5">
    <location>
        <begin position="12"/>
        <end position="30"/>
    </location>
</feature>
<dbReference type="OrthoDB" id="2133778at2759"/>
<dbReference type="InterPro" id="IPR004776">
    <property type="entry name" value="Mem_transp_PIN-like"/>
</dbReference>
<evidence type="ECO:0000256" key="2">
    <source>
        <dbReference type="ARBA" id="ARBA00022692"/>
    </source>
</evidence>
<feature type="transmembrane region" description="Helical" evidence="5">
    <location>
        <begin position="466"/>
        <end position="488"/>
    </location>
</feature>
<dbReference type="Pfam" id="PF03547">
    <property type="entry name" value="Mem_trans"/>
    <property type="match status" value="1"/>
</dbReference>
<evidence type="ECO:0000256" key="4">
    <source>
        <dbReference type="ARBA" id="ARBA00023136"/>
    </source>
</evidence>
<feature type="transmembrane region" description="Helical" evidence="5">
    <location>
        <begin position="42"/>
        <end position="64"/>
    </location>
</feature>
<evidence type="ECO:0000256" key="5">
    <source>
        <dbReference type="SAM" id="Phobius"/>
    </source>
</evidence>
<evidence type="ECO:0000313" key="7">
    <source>
        <dbReference type="Proteomes" id="UP000499080"/>
    </source>
</evidence>
<feature type="transmembrane region" description="Helical" evidence="5">
    <location>
        <begin position="210"/>
        <end position="229"/>
    </location>
</feature>
<evidence type="ECO:0000256" key="3">
    <source>
        <dbReference type="ARBA" id="ARBA00022989"/>
    </source>
</evidence>
<dbReference type="InterPro" id="IPR051832">
    <property type="entry name" value="mTOR-Rac_regulators"/>
</dbReference>
<dbReference type="PANTHER" id="PTHR22829:SF5">
    <property type="entry name" value="INTEGRAL MEMBRANE PROTEIN GPR155"/>
    <property type="match status" value="1"/>
</dbReference>
<dbReference type="EMBL" id="BGPR01000009">
    <property type="protein sequence ID" value="GBL76256.1"/>
    <property type="molecule type" value="Genomic_DNA"/>
</dbReference>
<comment type="subcellular location">
    <subcellularLocation>
        <location evidence="1">Membrane</location>
        <topology evidence="1">Multi-pass membrane protein</topology>
    </subcellularLocation>
</comment>
<feature type="transmembrane region" description="Helical" evidence="5">
    <location>
        <begin position="136"/>
        <end position="157"/>
    </location>
</feature>
<feature type="transmembrane region" description="Helical" evidence="5">
    <location>
        <begin position="70"/>
        <end position="93"/>
    </location>
</feature>
<feature type="transmembrane region" description="Helical" evidence="5">
    <location>
        <begin position="177"/>
        <end position="198"/>
    </location>
</feature>
<keyword evidence="2 5" id="KW-0812">Transmembrane</keyword>